<evidence type="ECO:0000313" key="2">
    <source>
        <dbReference type="EMBL" id="KRT14071.1"/>
    </source>
</evidence>
<dbReference type="STRING" id="687842.ASU31_21355"/>
<comment type="caution">
    <text evidence="2">The sequence shown here is derived from an EMBL/GenBank/DDBJ whole genome shotgun (WGS) entry which is preliminary data.</text>
</comment>
<evidence type="ECO:0000313" key="3">
    <source>
        <dbReference type="Proteomes" id="UP000051950"/>
    </source>
</evidence>
<feature type="region of interest" description="Disordered" evidence="1">
    <location>
        <begin position="250"/>
        <end position="277"/>
    </location>
</feature>
<feature type="compositionally biased region" description="Basic and acidic residues" evidence="1">
    <location>
        <begin position="268"/>
        <end position="277"/>
    </location>
</feature>
<organism evidence="2 3">
    <name type="scientific">Pedobacter ginsenosidimutans</name>
    <dbReference type="NCBI Taxonomy" id="687842"/>
    <lineage>
        <taxon>Bacteria</taxon>
        <taxon>Pseudomonadati</taxon>
        <taxon>Bacteroidota</taxon>
        <taxon>Sphingobacteriia</taxon>
        <taxon>Sphingobacteriales</taxon>
        <taxon>Sphingobacteriaceae</taxon>
        <taxon>Pedobacter</taxon>
    </lineage>
</organism>
<dbReference type="EMBL" id="LMZQ01000026">
    <property type="protein sequence ID" value="KRT14071.1"/>
    <property type="molecule type" value="Genomic_DNA"/>
</dbReference>
<proteinExistence type="predicted"/>
<feature type="compositionally biased region" description="Low complexity" evidence="1">
    <location>
        <begin position="250"/>
        <end position="259"/>
    </location>
</feature>
<name>A0A0T5VJP4_9SPHI</name>
<sequence length="277" mass="31909">MEPLPCTFVTKQESNYREQWFNYYKYPILNIITSLQEGMQENNRLDFENIQSAIEFFKLLKANLKTKDDGVRVYFASPSSDGTVTPGKCGLLTLIFGITEGADKVDNKNYYAYNGKTFDVVPEDKARIWVHNYQNVKRCILFETLSENDRLNVCRETKHIWFSLLQITQTLQEMESQSAKPGGKVTGFGIRFVSYTNLAYSFPKPVSDDEERKQRLTIAFTFMSEKKDIGIEDIDRIEFEQRLEITMNGFRGDTFDTGDPTPPPSNDNKAELDVSNQ</sequence>
<reference evidence="2 3" key="1">
    <citation type="submission" date="2015-11" db="EMBL/GenBank/DDBJ databases">
        <title>Sequence of Pedobacter ginsenosidimutans.</title>
        <authorList>
            <person name="Carson E."/>
            <person name="Keyser V."/>
            <person name="Newman J."/>
            <person name="Miller J."/>
        </authorList>
    </citation>
    <scope>NUCLEOTIDE SEQUENCE [LARGE SCALE GENOMIC DNA]</scope>
    <source>
        <strain evidence="2 3">KACC 14530</strain>
    </source>
</reference>
<accession>A0A0T5VJP4</accession>
<dbReference type="RefSeq" id="WP_057934289.1">
    <property type="nucleotide sequence ID" value="NZ_LMZQ01000026.1"/>
</dbReference>
<gene>
    <name evidence="2" type="ORF">ASU31_21355</name>
</gene>
<dbReference type="Proteomes" id="UP000051950">
    <property type="component" value="Unassembled WGS sequence"/>
</dbReference>
<evidence type="ECO:0000256" key="1">
    <source>
        <dbReference type="SAM" id="MobiDB-lite"/>
    </source>
</evidence>
<protein>
    <submittedName>
        <fullName evidence="2">Uncharacterized protein</fullName>
    </submittedName>
</protein>
<keyword evidence="3" id="KW-1185">Reference proteome</keyword>
<dbReference type="OrthoDB" id="764141at2"/>
<dbReference type="AlphaFoldDB" id="A0A0T5VJP4"/>